<dbReference type="SMART" id="SM00448">
    <property type="entry name" value="REC"/>
    <property type="match status" value="1"/>
</dbReference>
<evidence type="ECO:0000259" key="8">
    <source>
        <dbReference type="PROSITE" id="PS50043"/>
    </source>
</evidence>
<evidence type="ECO:0000256" key="3">
    <source>
        <dbReference type="ARBA" id="ARBA00023012"/>
    </source>
</evidence>
<keyword evidence="11" id="KW-1185">Reference proteome</keyword>
<name>A0A364JRW6_9HYPH</name>
<evidence type="ECO:0000256" key="4">
    <source>
        <dbReference type="ARBA" id="ARBA00023015"/>
    </source>
</evidence>
<dbReference type="Pfam" id="PF00196">
    <property type="entry name" value="GerE"/>
    <property type="match status" value="1"/>
</dbReference>
<dbReference type="GO" id="GO:0032993">
    <property type="term" value="C:protein-DNA complex"/>
    <property type="evidence" value="ECO:0007669"/>
    <property type="project" value="TreeGrafter"/>
</dbReference>
<keyword evidence="2 7" id="KW-0597">Phosphoprotein</keyword>
<keyword evidence="4" id="KW-0805">Transcription regulation</keyword>
<dbReference type="GO" id="GO:0006355">
    <property type="term" value="P:regulation of DNA-templated transcription"/>
    <property type="evidence" value="ECO:0007669"/>
    <property type="project" value="InterPro"/>
</dbReference>
<keyword evidence="5" id="KW-0238">DNA-binding</keyword>
<evidence type="ECO:0000313" key="11">
    <source>
        <dbReference type="Proteomes" id="UP000249453"/>
    </source>
</evidence>
<dbReference type="OrthoDB" id="9782896at2"/>
<organism evidence="10 11">
    <name type="scientific">Falsochrobactrum ovis</name>
    <dbReference type="NCBI Taxonomy" id="1293442"/>
    <lineage>
        <taxon>Bacteria</taxon>
        <taxon>Pseudomonadati</taxon>
        <taxon>Pseudomonadota</taxon>
        <taxon>Alphaproteobacteria</taxon>
        <taxon>Hyphomicrobiales</taxon>
        <taxon>Brucellaceae</taxon>
        <taxon>Falsochrobactrum</taxon>
    </lineage>
</organism>
<dbReference type="PANTHER" id="PTHR48111">
    <property type="entry name" value="REGULATOR OF RPOS"/>
    <property type="match status" value="1"/>
</dbReference>
<keyword evidence="3" id="KW-0902">Two-component regulatory system</keyword>
<dbReference type="Proteomes" id="UP000249453">
    <property type="component" value="Unassembled WGS sequence"/>
</dbReference>
<gene>
    <name evidence="10" type="ORF">C7374_12118</name>
</gene>
<dbReference type="Gene3D" id="3.40.50.2300">
    <property type="match status" value="1"/>
</dbReference>
<dbReference type="InterPro" id="IPR001789">
    <property type="entry name" value="Sig_transdc_resp-reg_receiver"/>
</dbReference>
<evidence type="ECO:0000256" key="1">
    <source>
        <dbReference type="ARBA" id="ARBA00015404"/>
    </source>
</evidence>
<dbReference type="EMBL" id="QLMK01000021">
    <property type="protein sequence ID" value="RAK25632.1"/>
    <property type="molecule type" value="Genomic_DNA"/>
</dbReference>
<dbReference type="PROSITE" id="PS50110">
    <property type="entry name" value="RESPONSE_REGULATORY"/>
    <property type="match status" value="1"/>
</dbReference>
<dbReference type="AlphaFoldDB" id="A0A364JRW6"/>
<dbReference type="GO" id="GO:0000156">
    <property type="term" value="F:phosphorelay response regulator activity"/>
    <property type="evidence" value="ECO:0007669"/>
    <property type="project" value="TreeGrafter"/>
</dbReference>
<feature type="domain" description="Response regulatory" evidence="9">
    <location>
        <begin position="13"/>
        <end position="130"/>
    </location>
</feature>
<dbReference type="SUPFAM" id="SSF46894">
    <property type="entry name" value="C-terminal effector domain of the bipartite response regulators"/>
    <property type="match status" value="1"/>
</dbReference>
<evidence type="ECO:0000256" key="6">
    <source>
        <dbReference type="ARBA" id="ARBA00023163"/>
    </source>
</evidence>
<dbReference type="CDD" id="cd17574">
    <property type="entry name" value="REC_OmpR"/>
    <property type="match status" value="1"/>
</dbReference>
<dbReference type="SMART" id="SM00421">
    <property type="entry name" value="HTH_LUXR"/>
    <property type="match status" value="1"/>
</dbReference>
<dbReference type="CDD" id="cd06170">
    <property type="entry name" value="LuxR_C_like"/>
    <property type="match status" value="1"/>
</dbReference>
<accession>A0A364JRW6</accession>
<dbReference type="Pfam" id="PF00072">
    <property type="entry name" value="Response_reg"/>
    <property type="match status" value="1"/>
</dbReference>
<evidence type="ECO:0000256" key="7">
    <source>
        <dbReference type="PROSITE-ProRule" id="PRU00169"/>
    </source>
</evidence>
<protein>
    <recommendedName>
        <fullName evidence="1">Flagellar transcriptional regulator FtcR</fullName>
    </recommendedName>
</protein>
<evidence type="ECO:0000256" key="5">
    <source>
        <dbReference type="ARBA" id="ARBA00023125"/>
    </source>
</evidence>
<evidence type="ECO:0000313" key="10">
    <source>
        <dbReference type="EMBL" id="RAK25632.1"/>
    </source>
</evidence>
<dbReference type="GO" id="GO:0000976">
    <property type="term" value="F:transcription cis-regulatory region binding"/>
    <property type="evidence" value="ECO:0007669"/>
    <property type="project" value="TreeGrafter"/>
</dbReference>
<dbReference type="PROSITE" id="PS50043">
    <property type="entry name" value="HTH_LUXR_2"/>
    <property type="match status" value="1"/>
</dbReference>
<dbReference type="PANTHER" id="PTHR48111:SF1">
    <property type="entry name" value="TWO-COMPONENT RESPONSE REGULATOR ORR33"/>
    <property type="match status" value="1"/>
</dbReference>
<feature type="modified residue" description="4-aspartylphosphate" evidence="7">
    <location>
        <position position="62"/>
    </location>
</feature>
<dbReference type="RefSeq" id="WP_111576364.1">
    <property type="nucleotide sequence ID" value="NZ_JBHEEY010000021.1"/>
</dbReference>
<comment type="caution">
    <text evidence="10">The sequence shown here is derived from an EMBL/GenBank/DDBJ whole genome shotgun (WGS) entry which is preliminary data.</text>
</comment>
<dbReference type="InterPro" id="IPR039420">
    <property type="entry name" value="WalR-like"/>
</dbReference>
<dbReference type="Gene3D" id="1.10.10.10">
    <property type="entry name" value="Winged helix-like DNA-binding domain superfamily/Winged helix DNA-binding domain"/>
    <property type="match status" value="1"/>
</dbReference>
<reference evidence="10 11" key="1">
    <citation type="submission" date="2018-06" db="EMBL/GenBank/DDBJ databases">
        <title>Genomic Encyclopedia of Type Strains, Phase IV (KMG-IV): sequencing the most valuable type-strain genomes for metagenomic binning, comparative biology and taxonomic classification.</title>
        <authorList>
            <person name="Goeker M."/>
        </authorList>
    </citation>
    <scope>NUCLEOTIDE SEQUENCE [LARGE SCALE GENOMIC DNA]</scope>
    <source>
        <strain evidence="10 11">DSM 26720</strain>
    </source>
</reference>
<dbReference type="InterPro" id="IPR011006">
    <property type="entry name" value="CheY-like_superfamily"/>
</dbReference>
<dbReference type="InterPro" id="IPR016032">
    <property type="entry name" value="Sig_transdc_resp-reg_C-effctor"/>
</dbReference>
<dbReference type="GO" id="GO:0005829">
    <property type="term" value="C:cytosol"/>
    <property type="evidence" value="ECO:0007669"/>
    <property type="project" value="TreeGrafter"/>
</dbReference>
<dbReference type="PRINTS" id="PR00038">
    <property type="entry name" value="HTHLUXR"/>
</dbReference>
<evidence type="ECO:0000259" key="9">
    <source>
        <dbReference type="PROSITE" id="PS50110"/>
    </source>
</evidence>
<feature type="domain" description="HTH luxR-type" evidence="8">
    <location>
        <begin position="151"/>
        <end position="216"/>
    </location>
</feature>
<proteinExistence type="predicted"/>
<dbReference type="SUPFAM" id="SSF52172">
    <property type="entry name" value="CheY-like"/>
    <property type="match status" value="1"/>
</dbReference>
<dbReference type="InterPro" id="IPR036388">
    <property type="entry name" value="WH-like_DNA-bd_sf"/>
</dbReference>
<dbReference type="InterPro" id="IPR000792">
    <property type="entry name" value="Tscrpt_reg_LuxR_C"/>
</dbReference>
<evidence type="ECO:0000256" key="2">
    <source>
        <dbReference type="ARBA" id="ARBA00022553"/>
    </source>
</evidence>
<keyword evidence="6" id="KW-0804">Transcription</keyword>
<sequence length="218" mass="24297">MTQIPTSGQERITILCIEDEAQLRRDIRDELIEAGYEVFEADNGQQALQKLTEVCPDLILCDISMPGLNGYDVLKALQDRGGDYAEIPFVFLSALADSRHIVEGKRLGADDYLVKPIDYDLLLATVDARLRQIDRIRSARPTEPGAPDVTLRSQSYGLTPAEIRIAQALTEGKSLTQIASELGITRSTVAFHIRNIFQKTETRRQVELVALLLKNDNS</sequence>